<proteinExistence type="predicted"/>
<gene>
    <name evidence="2" type="ORF">L484_021603</name>
</gene>
<evidence type="ECO:0000313" key="2">
    <source>
        <dbReference type="EMBL" id="EXC16948.1"/>
    </source>
</evidence>
<feature type="compositionally biased region" description="Basic and acidic residues" evidence="1">
    <location>
        <begin position="28"/>
        <end position="38"/>
    </location>
</feature>
<evidence type="ECO:0000256" key="1">
    <source>
        <dbReference type="SAM" id="MobiDB-lite"/>
    </source>
</evidence>
<sequence length="66" mass="6714">MKVKPASGAAIDEGSAGARASLASEGIVRGEEESEKGADSLVATENTARGGENRSRACCTCRLMSL</sequence>
<dbReference type="EMBL" id="KE345804">
    <property type="protein sequence ID" value="EXC16948.1"/>
    <property type="molecule type" value="Genomic_DNA"/>
</dbReference>
<name>W9SM67_9ROSA</name>
<keyword evidence="3" id="KW-1185">Reference proteome</keyword>
<reference evidence="3" key="1">
    <citation type="submission" date="2013-01" db="EMBL/GenBank/DDBJ databases">
        <title>Draft Genome Sequence of a Mulberry Tree, Morus notabilis C.K. Schneid.</title>
        <authorList>
            <person name="He N."/>
            <person name="Zhao S."/>
        </authorList>
    </citation>
    <scope>NUCLEOTIDE SEQUENCE</scope>
</reference>
<evidence type="ECO:0000313" key="3">
    <source>
        <dbReference type="Proteomes" id="UP000030645"/>
    </source>
</evidence>
<protein>
    <submittedName>
        <fullName evidence="2">Uncharacterized protein</fullName>
    </submittedName>
</protein>
<organism evidence="2 3">
    <name type="scientific">Morus notabilis</name>
    <dbReference type="NCBI Taxonomy" id="981085"/>
    <lineage>
        <taxon>Eukaryota</taxon>
        <taxon>Viridiplantae</taxon>
        <taxon>Streptophyta</taxon>
        <taxon>Embryophyta</taxon>
        <taxon>Tracheophyta</taxon>
        <taxon>Spermatophyta</taxon>
        <taxon>Magnoliopsida</taxon>
        <taxon>eudicotyledons</taxon>
        <taxon>Gunneridae</taxon>
        <taxon>Pentapetalae</taxon>
        <taxon>rosids</taxon>
        <taxon>fabids</taxon>
        <taxon>Rosales</taxon>
        <taxon>Moraceae</taxon>
        <taxon>Moreae</taxon>
        <taxon>Morus</taxon>
    </lineage>
</organism>
<dbReference type="AlphaFoldDB" id="W9SM67"/>
<accession>W9SM67</accession>
<dbReference type="Proteomes" id="UP000030645">
    <property type="component" value="Unassembled WGS sequence"/>
</dbReference>
<feature type="region of interest" description="Disordered" evidence="1">
    <location>
        <begin position="1"/>
        <end position="54"/>
    </location>
</feature>